<dbReference type="PANTHER" id="PTHR40453">
    <property type="entry name" value="PROTEIN YOEF"/>
    <property type="match status" value="1"/>
</dbReference>
<dbReference type="AlphaFoldDB" id="A0A4U9R0Y8"/>
<name>A0A4U9R0Y8_HATHI</name>
<dbReference type="InterPro" id="IPR012381">
    <property type="entry name" value="EutP_PduV"/>
</dbReference>
<dbReference type="KEGG" id="hhw:NCTC503_00595"/>
<proteinExistence type="inferred from homology"/>
<reference evidence="2 3" key="1">
    <citation type="submission" date="2019-05" db="EMBL/GenBank/DDBJ databases">
        <authorList>
            <consortium name="Pathogen Informatics"/>
        </authorList>
    </citation>
    <scope>NUCLEOTIDE SEQUENCE [LARGE SCALE GENOMIC DNA]</scope>
    <source>
        <strain evidence="2 3">NCTC503</strain>
    </source>
</reference>
<dbReference type="PIRSF" id="PIRSF036409">
    <property type="entry name" value="EutP_PduV"/>
    <property type="match status" value="1"/>
</dbReference>
<dbReference type="Gene3D" id="3.40.50.300">
    <property type="entry name" value="P-loop containing nucleotide triphosphate hydrolases"/>
    <property type="match status" value="1"/>
</dbReference>
<keyword evidence="1" id="KW-0547">Nucleotide-binding</keyword>
<dbReference type="EMBL" id="LR590481">
    <property type="protein sequence ID" value="VTQ84676.1"/>
    <property type="molecule type" value="Genomic_DNA"/>
</dbReference>
<evidence type="ECO:0000256" key="1">
    <source>
        <dbReference type="PIRNR" id="PIRNR036409"/>
    </source>
</evidence>
<dbReference type="NCBIfam" id="TIGR02528">
    <property type="entry name" value="EutP"/>
    <property type="match status" value="1"/>
</dbReference>
<dbReference type="SUPFAM" id="SSF52540">
    <property type="entry name" value="P-loop containing nucleoside triphosphate hydrolases"/>
    <property type="match status" value="1"/>
</dbReference>
<evidence type="ECO:0000313" key="2">
    <source>
        <dbReference type="EMBL" id="VTQ84676.1"/>
    </source>
</evidence>
<dbReference type="Pfam" id="PF10662">
    <property type="entry name" value="PduV-EutP"/>
    <property type="match status" value="1"/>
</dbReference>
<keyword evidence="3" id="KW-1185">Reference proteome</keyword>
<dbReference type="GO" id="GO:0005524">
    <property type="term" value="F:ATP binding"/>
    <property type="evidence" value="ECO:0007669"/>
    <property type="project" value="UniProtKB-UniRule"/>
</dbReference>
<comment type="similarity">
    <text evidence="1">Belongs to the EutP/PduV family.</text>
</comment>
<dbReference type="PANTHER" id="PTHR40453:SF1">
    <property type="entry name" value="PROTEIN YOEF"/>
    <property type="match status" value="1"/>
</dbReference>
<gene>
    <name evidence="2" type="primary">pduV</name>
    <name evidence="2" type="ORF">NCTC503_00595</name>
</gene>
<dbReference type="Proteomes" id="UP000308489">
    <property type="component" value="Chromosome 1"/>
</dbReference>
<accession>A0A4U9R0Y8</accession>
<dbReference type="GO" id="GO:0006576">
    <property type="term" value="P:biogenic amine metabolic process"/>
    <property type="evidence" value="ECO:0007669"/>
    <property type="project" value="InterPro"/>
</dbReference>
<evidence type="ECO:0000313" key="3">
    <source>
        <dbReference type="Proteomes" id="UP000308489"/>
    </source>
</evidence>
<organism evidence="2 3">
    <name type="scientific">Hathewaya histolytica</name>
    <name type="common">Clostridium histolyticum</name>
    <dbReference type="NCBI Taxonomy" id="1498"/>
    <lineage>
        <taxon>Bacteria</taxon>
        <taxon>Bacillati</taxon>
        <taxon>Bacillota</taxon>
        <taxon>Clostridia</taxon>
        <taxon>Eubacteriales</taxon>
        <taxon>Clostridiaceae</taxon>
        <taxon>Hathewaya</taxon>
    </lineage>
</organism>
<sequence>MLVGRTGVGKTTLTQVLNNDEVGYKKTQAVDYTLNSIDTPGEYIENRFYYKALIISSADSDVIGLLQDCTDSENIFPPSFGATFAKPVIGVITKIEKAKSEEEIQRAEKYLTSAGAQKIFKIDSLEKEGIEELIEFLKK</sequence>
<dbReference type="InterPro" id="IPR027417">
    <property type="entry name" value="P-loop_NTPase"/>
</dbReference>
<dbReference type="RefSeq" id="WP_341472365.1">
    <property type="nucleotide sequence ID" value="NZ_CBCRUQ010000001.1"/>
</dbReference>
<protein>
    <submittedName>
        <fullName evidence="2">Propanediol utilization protein</fullName>
    </submittedName>
</protein>